<dbReference type="RefSeq" id="WP_107974634.1">
    <property type="nucleotide sequence ID" value="NZ_BMEZ01000002.1"/>
</dbReference>
<gene>
    <name evidence="1" type="ORF">C8N44_102219</name>
</gene>
<proteinExistence type="predicted"/>
<evidence type="ECO:0000313" key="2">
    <source>
        <dbReference type="Proteomes" id="UP000244069"/>
    </source>
</evidence>
<dbReference type="Proteomes" id="UP000244069">
    <property type="component" value="Unassembled WGS sequence"/>
</dbReference>
<reference evidence="1 2" key="1">
    <citation type="submission" date="2018-04" db="EMBL/GenBank/DDBJ databases">
        <title>Genomic Encyclopedia of Archaeal and Bacterial Type Strains, Phase II (KMG-II): from individual species to whole genera.</title>
        <authorList>
            <person name="Goeker M."/>
        </authorList>
    </citation>
    <scope>NUCLEOTIDE SEQUENCE [LARGE SCALE GENOMIC DNA]</scope>
    <source>
        <strain evidence="1 2">DSM 29329</strain>
    </source>
</reference>
<name>A0A2T6B7V7_9RHOB</name>
<sequence length="125" mass="13742">MTWTPQQLATFAETDDFRIAPFREDGRTAGTPTFIWSVVSDGALYVRAYSGQNSSWYRAALAQGAGQIQADGETHDVHFNKADGDSLDGIDAAYREKYGDSQYLAPMISQRCRAATVEVLPRGES</sequence>
<dbReference type="InterPro" id="IPR016888">
    <property type="entry name" value="UCP028498"/>
</dbReference>
<keyword evidence="2" id="KW-1185">Reference proteome</keyword>
<evidence type="ECO:0000313" key="1">
    <source>
        <dbReference type="EMBL" id="PTX52170.1"/>
    </source>
</evidence>
<protein>
    <recommendedName>
        <fullName evidence="3">DUF2255 family protein</fullName>
    </recommendedName>
</protein>
<dbReference type="Pfam" id="PF10012">
    <property type="entry name" value="DUF2255"/>
    <property type="match status" value="1"/>
</dbReference>
<organism evidence="1 2">
    <name type="scientific">Allosediminivita pacifica</name>
    <dbReference type="NCBI Taxonomy" id="1267769"/>
    <lineage>
        <taxon>Bacteria</taxon>
        <taxon>Pseudomonadati</taxon>
        <taxon>Pseudomonadota</taxon>
        <taxon>Alphaproteobacteria</taxon>
        <taxon>Rhodobacterales</taxon>
        <taxon>Paracoccaceae</taxon>
        <taxon>Allosediminivita</taxon>
    </lineage>
</organism>
<dbReference type="OrthoDB" id="162563at2"/>
<accession>A0A2T6B7V7</accession>
<evidence type="ECO:0008006" key="3">
    <source>
        <dbReference type="Google" id="ProtNLM"/>
    </source>
</evidence>
<dbReference type="EMBL" id="QBKN01000002">
    <property type="protein sequence ID" value="PTX52170.1"/>
    <property type="molecule type" value="Genomic_DNA"/>
</dbReference>
<dbReference type="AlphaFoldDB" id="A0A2T6B7V7"/>
<comment type="caution">
    <text evidence="1">The sequence shown here is derived from an EMBL/GenBank/DDBJ whole genome shotgun (WGS) entry which is preliminary data.</text>
</comment>